<dbReference type="Pfam" id="PF07963">
    <property type="entry name" value="N_methyl"/>
    <property type="match status" value="1"/>
</dbReference>
<evidence type="ECO:0000313" key="2">
    <source>
        <dbReference type="EMBL" id="MBB6542767.1"/>
    </source>
</evidence>
<evidence type="ECO:0000256" key="1">
    <source>
        <dbReference type="SAM" id="Phobius"/>
    </source>
</evidence>
<name>A0A7X0NFZ7_9GAMM</name>
<keyword evidence="1" id="KW-0812">Transmembrane</keyword>
<accession>A0A7X0NFZ7</accession>
<dbReference type="AlphaFoldDB" id="A0A7X0NFZ7"/>
<keyword evidence="1" id="KW-0472">Membrane</keyword>
<dbReference type="NCBIfam" id="TIGR02532">
    <property type="entry name" value="IV_pilin_GFxxxE"/>
    <property type="match status" value="1"/>
</dbReference>
<dbReference type="EMBL" id="JACHHU010000007">
    <property type="protein sequence ID" value="MBB6542767.1"/>
    <property type="molecule type" value="Genomic_DNA"/>
</dbReference>
<keyword evidence="3" id="KW-1185">Reference proteome</keyword>
<dbReference type="RefSeq" id="WP_184423578.1">
    <property type="nucleotide sequence ID" value="NZ_AP027362.1"/>
</dbReference>
<feature type="transmembrane region" description="Helical" evidence="1">
    <location>
        <begin position="12"/>
        <end position="35"/>
    </location>
</feature>
<dbReference type="PROSITE" id="PS00409">
    <property type="entry name" value="PROKAR_NTER_METHYL"/>
    <property type="match status" value="1"/>
</dbReference>
<reference evidence="2 3" key="1">
    <citation type="submission" date="2020-08" db="EMBL/GenBank/DDBJ databases">
        <title>Genomic Encyclopedia of Type Strains, Phase IV (KMG-IV): sequencing the most valuable type-strain genomes for metagenomic binning, comparative biology and taxonomic classification.</title>
        <authorList>
            <person name="Goeker M."/>
        </authorList>
    </citation>
    <scope>NUCLEOTIDE SEQUENCE [LARGE SCALE GENOMIC DNA]</scope>
    <source>
        <strain evidence="2 3">DSM 26287</strain>
    </source>
</reference>
<sequence length="147" mass="16395">MTRYLHSAKGFTLIELMIVMSIVALIMGMVGPLAINSLEKAEAKQEMLTLKNWLKRISYRAYATGQQHQLALEGKRATLTVGINNQSVITVETFESIFFEPQIMTFNTLGIISPSTMAGEYKGEPMSLNLKSWVNGEEEITYLTPSS</sequence>
<gene>
    <name evidence="2" type="ORF">HNQ55_001267</name>
</gene>
<dbReference type="InterPro" id="IPR045584">
    <property type="entry name" value="Pilin-like"/>
</dbReference>
<keyword evidence="1" id="KW-1133">Transmembrane helix</keyword>
<dbReference type="InterPro" id="IPR012902">
    <property type="entry name" value="N_methyl_site"/>
</dbReference>
<dbReference type="SUPFAM" id="SSF54523">
    <property type="entry name" value="Pili subunits"/>
    <property type="match status" value="1"/>
</dbReference>
<evidence type="ECO:0000313" key="3">
    <source>
        <dbReference type="Proteomes" id="UP000537141"/>
    </source>
</evidence>
<comment type="caution">
    <text evidence="2">The sequence shown here is derived from an EMBL/GenBank/DDBJ whole genome shotgun (WGS) entry which is preliminary data.</text>
</comment>
<organism evidence="2 3">
    <name type="scientific">Thalassotalea piscium</name>
    <dbReference type="NCBI Taxonomy" id="1230533"/>
    <lineage>
        <taxon>Bacteria</taxon>
        <taxon>Pseudomonadati</taxon>
        <taxon>Pseudomonadota</taxon>
        <taxon>Gammaproteobacteria</taxon>
        <taxon>Alteromonadales</taxon>
        <taxon>Colwelliaceae</taxon>
        <taxon>Thalassotalea</taxon>
    </lineage>
</organism>
<proteinExistence type="predicted"/>
<dbReference type="Gene3D" id="3.30.700.10">
    <property type="entry name" value="Glycoprotein, Type 4 Pilin"/>
    <property type="match status" value="1"/>
</dbReference>
<dbReference type="Proteomes" id="UP000537141">
    <property type="component" value="Unassembled WGS sequence"/>
</dbReference>
<protein>
    <submittedName>
        <fullName evidence="2">Prepilin-type N-terminal cleavage/methylation domain-containing protein</fullName>
    </submittedName>
</protein>